<dbReference type="AlphaFoldDB" id="A0A927BC83"/>
<gene>
    <name evidence="2" type="ORF">IC235_05880</name>
</gene>
<name>A0A927BC83_9BACT</name>
<dbReference type="Pfam" id="PF13683">
    <property type="entry name" value="rve_3"/>
    <property type="match status" value="1"/>
</dbReference>
<dbReference type="InterPro" id="IPR001584">
    <property type="entry name" value="Integrase_cat-core"/>
</dbReference>
<dbReference type="Proteomes" id="UP000612233">
    <property type="component" value="Unassembled WGS sequence"/>
</dbReference>
<comment type="caution">
    <text evidence="2">The sequence shown here is derived from an EMBL/GenBank/DDBJ whole genome shotgun (WGS) entry which is preliminary data.</text>
</comment>
<dbReference type="GO" id="GO:0015074">
    <property type="term" value="P:DNA integration"/>
    <property type="evidence" value="ECO:0007669"/>
    <property type="project" value="InterPro"/>
</dbReference>
<protein>
    <submittedName>
        <fullName evidence="2">Transposase</fullName>
    </submittedName>
</protein>
<organism evidence="2 3">
    <name type="scientific">Hymenobacter montanus</name>
    <dbReference type="NCBI Taxonomy" id="2771359"/>
    <lineage>
        <taxon>Bacteria</taxon>
        <taxon>Pseudomonadati</taxon>
        <taxon>Bacteroidota</taxon>
        <taxon>Cytophagia</taxon>
        <taxon>Cytophagales</taxon>
        <taxon>Hymenobacteraceae</taxon>
        <taxon>Hymenobacter</taxon>
    </lineage>
</organism>
<dbReference type="RefSeq" id="WP_191004380.1">
    <property type="nucleotide sequence ID" value="NZ_JACXAD010000005.1"/>
</dbReference>
<sequence>MRHGPAGARRGNCYNNAQAESYWSRLKTELLDGGSFPNLEEARFELAHYIAHYIAHNEGRHSDLITNHLIALKPNFKQRPKSVHPQPKFFPGRLHF</sequence>
<proteinExistence type="predicted"/>
<evidence type="ECO:0000259" key="1">
    <source>
        <dbReference type="Pfam" id="PF13683"/>
    </source>
</evidence>
<evidence type="ECO:0000313" key="3">
    <source>
        <dbReference type="Proteomes" id="UP000612233"/>
    </source>
</evidence>
<accession>A0A927BC83</accession>
<evidence type="ECO:0000313" key="2">
    <source>
        <dbReference type="EMBL" id="MBD2767417.1"/>
    </source>
</evidence>
<reference evidence="2" key="1">
    <citation type="submission" date="2020-09" db="EMBL/GenBank/DDBJ databases">
        <authorList>
            <person name="Kim M.K."/>
        </authorList>
    </citation>
    <scope>NUCLEOTIDE SEQUENCE</scope>
    <source>
        <strain evidence="2">BT664</strain>
    </source>
</reference>
<dbReference type="EMBL" id="JACXAD010000005">
    <property type="protein sequence ID" value="MBD2767417.1"/>
    <property type="molecule type" value="Genomic_DNA"/>
</dbReference>
<keyword evidence="3" id="KW-1185">Reference proteome</keyword>
<feature type="domain" description="Integrase catalytic" evidence="1">
    <location>
        <begin position="9"/>
        <end position="53"/>
    </location>
</feature>